<dbReference type="SUPFAM" id="SSF144083">
    <property type="entry name" value="Magnesium transport protein CorA, transmembrane region"/>
    <property type="match status" value="1"/>
</dbReference>
<dbReference type="GO" id="GO:0000287">
    <property type="term" value="F:magnesium ion binding"/>
    <property type="evidence" value="ECO:0007669"/>
    <property type="project" value="TreeGrafter"/>
</dbReference>
<dbReference type="GO" id="GO:0050897">
    <property type="term" value="F:cobalt ion binding"/>
    <property type="evidence" value="ECO:0007669"/>
    <property type="project" value="TreeGrafter"/>
</dbReference>
<feature type="compositionally biased region" description="Low complexity" evidence="5">
    <location>
        <begin position="745"/>
        <end position="758"/>
    </location>
</feature>
<feature type="compositionally biased region" description="Polar residues" evidence="5">
    <location>
        <begin position="10"/>
        <end position="20"/>
    </location>
</feature>
<dbReference type="PANTHER" id="PTHR46494:SF1">
    <property type="entry name" value="CORA FAMILY METAL ION TRANSPORTER (EUROFUNG)"/>
    <property type="match status" value="1"/>
</dbReference>
<feature type="region of interest" description="Disordered" evidence="5">
    <location>
        <begin position="251"/>
        <end position="271"/>
    </location>
</feature>
<keyword evidence="4 6" id="KW-0472">Membrane</keyword>
<feature type="region of interest" description="Disordered" evidence="5">
    <location>
        <begin position="824"/>
        <end position="847"/>
    </location>
</feature>
<dbReference type="Pfam" id="PF01544">
    <property type="entry name" value="CorA"/>
    <property type="match status" value="1"/>
</dbReference>
<feature type="transmembrane region" description="Helical" evidence="6">
    <location>
        <begin position="471"/>
        <end position="491"/>
    </location>
</feature>
<dbReference type="GO" id="GO:0015087">
    <property type="term" value="F:cobalt ion transmembrane transporter activity"/>
    <property type="evidence" value="ECO:0007669"/>
    <property type="project" value="TreeGrafter"/>
</dbReference>
<feature type="transmembrane region" description="Helical" evidence="6">
    <location>
        <begin position="511"/>
        <end position="529"/>
    </location>
</feature>
<organism evidence="7 8">
    <name type="scientific">Aplosporella prunicola CBS 121167</name>
    <dbReference type="NCBI Taxonomy" id="1176127"/>
    <lineage>
        <taxon>Eukaryota</taxon>
        <taxon>Fungi</taxon>
        <taxon>Dikarya</taxon>
        <taxon>Ascomycota</taxon>
        <taxon>Pezizomycotina</taxon>
        <taxon>Dothideomycetes</taxon>
        <taxon>Dothideomycetes incertae sedis</taxon>
        <taxon>Botryosphaeriales</taxon>
        <taxon>Aplosporellaceae</taxon>
        <taxon>Aplosporella</taxon>
    </lineage>
</organism>
<protein>
    <submittedName>
        <fullName evidence="7">Uncharacterized protein</fullName>
    </submittedName>
</protein>
<name>A0A6A6BUQ6_9PEZI</name>
<feature type="region of interest" description="Disordered" evidence="5">
    <location>
        <begin position="1"/>
        <end position="35"/>
    </location>
</feature>
<reference evidence="7" key="1">
    <citation type="journal article" date="2020" name="Stud. Mycol.">
        <title>101 Dothideomycetes genomes: a test case for predicting lifestyles and emergence of pathogens.</title>
        <authorList>
            <person name="Haridas S."/>
            <person name="Albert R."/>
            <person name="Binder M."/>
            <person name="Bloem J."/>
            <person name="Labutti K."/>
            <person name="Salamov A."/>
            <person name="Andreopoulos B."/>
            <person name="Baker S."/>
            <person name="Barry K."/>
            <person name="Bills G."/>
            <person name="Bluhm B."/>
            <person name="Cannon C."/>
            <person name="Castanera R."/>
            <person name="Culley D."/>
            <person name="Daum C."/>
            <person name="Ezra D."/>
            <person name="Gonzalez J."/>
            <person name="Henrissat B."/>
            <person name="Kuo A."/>
            <person name="Liang C."/>
            <person name="Lipzen A."/>
            <person name="Lutzoni F."/>
            <person name="Magnuson J."/>
            <person name="Mondo S."/>
            <person name="Nolan M."/>
            <person name="Ohm R."/>
            <person name="Pangilinan J."/>
            <person name="Park H.-J."/>
            <person name="Ramirez L."/>
            <person name="Alfaro M."/>
            <person name="Sun H."/>
            <person name="Tritt A."/>
            <person name="Yoshinaga Y."/>
            <person name="Zwiers L.-H."/>
            <person name="Turgeon B."/>
            <person name="Goodwin S."/>
            <person name="Spatafora J."/>
            <person name="Crous P."/>
            <person name="Grigoriev I."/>
        </authorList>
    </citation>
    <scope>NUCLEOTIDE SEQUENCE</scope>
    <source>
        <strain evidence="7">CBS 121167</strain>
    </source>
</reference>
<feature type="region of interest" description="Disordered" evidence="5">
    <location>
        <begin position="736"/>
        <end position="805"/>
    </location>
</feature>
<feature type="compositionally biased region" description="Basic and acidic residues" evidence="5">
    <location>
        <begin position="793"/>
        <end position="805"/>
    </location>
</feature>
<keyword evidence="8" id="KW-1185">Reference proteome</keyword>
<dbReference type="GO" id="GO:0005886">
    <property type="term" value="C:plasma membrane"/>
    <property type="evidence" value="ECO:0007669"/>
    <property type="project" value="UniProtKB-SubCell"/>
</dbReference>
<dbReference type="GO" id="GO:0015095">
    <property type="term" value="F:magnesium ion transmembrane transporter activity"/>
    <property type="evidence" value="ECO:0007669"/>
    <property type="project" value="TreeGrafter"/>
</dbReference>
<sequence>MSRYRKSAQAYEQLSGNNDSFDNEQRSRRPSWLHRKTSPGVEWHDKWTKDRWKHGRVLLVDYVSREHTPDGRRKIVAQEFHDVEGLRKFYSNKDFATQSAMRVIHVQNASWATAFLLKKFNITSQDDLIGTAFARWIRFERPQQRAGKPVLNGKTFPQRRDPWRKVVRAGFGLDYLRHYDARMYGRGQDETNVKMMELNKYDMSDNPVYGYDVFVQRMSVYVQKKDPLAFSPEDAEVDNPYKEAAEAEKLGHQNGQQPNGYNDNDEHHSGKDHYVPNLPTLDNGNTIIIFEHSHSGGVTDTLIGAREEIESRWRRLMFYLKREDILTDERLSLECMDLILKDIFKALVFSWEKYLRACETHVSILEDKIYDNPADESRAPELWTNSSLWLKVEKLLYVHLDIAKELRLLIKEIMEDDEREEWLVGAPEEFEKLANAIQEDLVKPTSNLSDMMYKSVEIRDSRQSLQLGTSMWRLSWITFIFLPLTFIVGFFGMNVDTFAGEGENLPSIKWYFISAVPLMVFVFLFWYFFKHGISARLPGRGYDNNAPMQRGVYEHLFHEWNEEYSSLWSRTGPRATAADKGIRPGLINRLKWKLIAHWFKPEKTIRVRGYDPHEDLSFWGQVKRNLARRWLSEIALSKDERAARVSGSISGSGRAGGSAGTDGTHHHHHRSSPGAYDARPDDVDLEAGLGLGPGRESRHSEASVRESAIAELLSQATPVALADADPAAARRFVQMRREHSGGSGRSSSPGRGSPSLGSEVMVEEKDEDAAAAAGNGASGGGGGGADSGAEGARLVRRESVREQAQAREVVRAAREALGLGVGLGLETGRLSVPGGERSLPGGGRSAE</sequence>
<dbReference type="GeneID" id="54299088"/>
<evidence type="ECO:0000256" key="4">
    <source>
        <dbReference type="ARBA" id="ARBA00023136"/>
    </source>
</evidence>
<evidence type="ECO:0000256" key="2">
    <source>
        <dbReference type="ARBA" id="ARBA00022692"/>
    </source>
</evidence>
<dbReference type="RefSeq" id="XP_033402791.1">
    <property type="nucleotide sequence ID" value="XM_033541592.1"/>
</dbReference>
<comment type="subcellular location">
    <subcellularLocation>
        <location evidence="1">Cell membrane</location>
        <topology evidence="1">Multi-pass membrane protein</topology>
    </subcellularLocation>
</comment>
<evidence type="ECO:0000313" key="8">
    <source>
        <dbReference type="Proteomes" id="UP000799438"/>
    </source>
</evidence>
<dbReference type="AlphaFoldDB" id="A0A6A6BUQ6"/>
<dbReference type="Gene3D" id="1.20.58.340">
    <property type="entry name" value="Magnesium transport protein CorA, transmembrane region"/>
    <property type="match status" value="1"/>
</dbReference>
<evidence type="ECO:0000256" key="3">
    <source>
        <dbReference type="ARBA" id="ARBA00022989"/>
    </source>
</evidence>
<proteinExistence type="predicted"/>
<feature type="compositionally biased region" description="Polar residues" evidence="5">
    <location>
        <begin position="253"/>
        <end position="262"/>
    </location>
</feature>
<feature type="compositionally biased region" description="Gly residues" evidence="5">
    <location>
        <begin position="776"/>
        <end position="786"/>
    </location>
</feature>
<dbReference type="OrthoDB" id="194358at2759"/>
<dbReference type="Proteomes" id="UP000799438">
    <property type="component" value="Unassembled WGS sequence"/>
</dbReference>
<dbReference type="InterPro" id="IPR045863">
    <property type="entry name" value="CorA_TM1_TM2"/>
</dbReference>
<evidence type="ECO:0000256" key="1">
    <source>
        <dbReference type="ARBA" id="ARBA00004651"/>
    </source>
</evidence>
<evidence type="ECO:0000313" key="7">
    <source>
        <dbReference type="EMBL" id="KAF2147083.1"/>
    </source>
</evidence>
<dbReference type="EMBL" id="ML995474">
    <property type="protein sequence ID" value="KAF2147083.1"/>
    <property type="molecule type" value="Genomic_DNA"/>
</dbReference>
<evidence type="ECO:0000256" key="5">
    <source>
        <dbReference type="SAM" id="MobiDB-lite"/>
    </source>
</evidence>
<keyword evidence="3 6" id="KW-1133">Transmembrane helix</keyword>
<evidence type="ECO:0000256" key="6">
    <source>
        <dbReference type="SAM" id="Phobius"/>
    </source>
</evidence>
<dbReference type="PANTHER" id="PTHR46494">
    <property type="entry name" value="CORA FAMILY METAL ION TRANSPORTER (EUROFUNG)"/>
    <property type="match status" value="1"/>
</dbReference>
<feature type="region of interest" description="Disordered" evidence="5">
    <location>
        <begin position="642"/>
        <end position="703"/>
    </location>
</feature>
<dbReference type="InterPro" id="IPR002523">
    <property type="entry name" value="MgTranspt_CorA/ZnTranspt_ZntB"/>
</dbReference>
<gene>
    <name evidence="7" type="ORF">K452DRAFT_293563</name>
</gene>
<keyword evidence="2 6" id="KW-0812">Transmembrane</keyword>
<accession>A0A6A6BUQ6</accession>